<protein>
    <submittedName>
        <fullName evidence="1">Uncharacterized protein</fullName>
    </submittedName>
</protein>
<organism evidence="1 2">
    <name type="scientific">Aplosporella prunicola CBS 121167</name>
    <dbReference type="NCBI Taxonomy" id="1176127"/>
    <lineage>
        <taxon>Eukaryota</taxon>
        <taxon>Fungi</taxon>
        <taxon>Dikarya</taxon>
        <taxon>Ascomycota</taxon>
        <taxon>Pezizomycotina</taxon>
        <taxon>Dothideomycetes</taxon>
        <taxon>Dothideomycetes incertae sedis</taxon>
        <taxon>Botryosphaeriales</taxon>
        <taxon>Aplosporellaceae</taxon>
        <taxon>Aplosporella</taxon>
    </lineage>
</organism>
<evidence type="ECO:0000313" key="1">
    <source>
        <dbReference type="EMBL" id="KAF2136628.1"/>
    </source>
</evidence>
<dbReference type="GeneID" id="54300105"/>
<sequence>MSSGQGEGGLYQDLAKLAVELEFESTDALREWMVDERLVQRWWQIFNYYWLLPQQHAATTGKNGRNQRANRVEFEQVALHLATDLEYGRCKINTELLHGILFRKHLTVLEGQWRVWYVIQRLCWEASQSQSSALQDSTTNPNPVPVSRAEGIVEVAWVNMPSMLPGGRAARFNTIHRVARLTWEDFKLSVTDHFELPRFKMWISEMTVPQASWDRLQHISHGEEYGTLGEDGFYDFVKLLVQFPGPIKVLLSTTEKKPLEITDALRDLELTDEPRMILD</sequence>
<dbReference type="AlphaFoldDB" id="A0A6A6AZD1"/>
<gene>
    <name evidence="1" type="ORF">K452DRAFT_302574</name>
</gene>
<evidence type="ECO:0000313" key="2">
    <source>
        <dbReference type="Proteomes" id="UP000799438"/>
    </source>
</evidence>
<keyword evidence="2" id="KW-1185">Reference proteome</keyword>
<dbReference type="RefSeq" id="XP_033392346.1">
    <property type="nucleotide sequence ID" value="XM_033542608.1"/>
</dbReference>
<proteinExistence type="predicted"/>
<dbReference type="EMBL" id="ML995515">
    <property type="protein sequence ID" value="KAF2136628.1"/>
    <property type="molecule type" value="Genomic_DNA"/>
</dbReference>
<name>A0A6A6AZD1_9PEZI</name>
<reference evidence="1" key="1">
    <citation type="journal article" date="2020" name="Stud. Mycol.">
        <title>101 Dothideomycetes genomes: a test case for predicting lifestyles and emergence of pathogens.</title>
        <authorList>
            <person name="Haridas S."/>
            <person name="Albert R."/>
            <person name="Binder M."/>
            <person name="Bloem J."/>
            <person name="Labutti K."/>
            <person name="Salamov A."/>
            <person name="Andreopoulos B."/>
            <person name="Baker S."/>
            <person name="Barry K."/>
            <person name="Bills G."/>
            <person name="Bluhm B."/>
            <person name="Cannon C."/>
            <person name="Castanera R."/>
            <person name="Culley D."/>
            <person name="Daum C."/>
            <person name="Ezra D."/>
            <person name="Gonzalez J."/>
            <person name="Henrissat B."/>
            <person name="Kuo A."/>
            <person name="Liang C."/>
            <person name="Lipzen A."/>
            <person name="Lutzoni F."/>
            <person name="Magnuson J."/>
            <person name="Mondo S."/>
            <person name="Nolan M."/>
            <person name="Ohm R."/>
            <person name="Pangilinan J."/>
            <person name="Park H.-J."/>
            <person name="Ramirez L."/>
            <person name="Alfaro M."/>
            <person name="Sun H."/>
            <person name="Tritt A."/>
            <person name="Yoshinaga Y."/>
            <person name="Zwiers L.-H."/>
            <person name="Turgeon B."/>
            <person name="Goodwin S."/>
            <person name="Spatafora J."/>
            <person name="Crous P."/>
            <person name="Grigoriev I."/>
        </authorList>
    </citation>
    <scope>NUCLEOTIDE SEQUENCE</scope>
    <source>
        <strain evidence="1">CBS 121167</strain>
    </source>
</reference>
<accession>A0A6A6AZD1</accession>
<dbReference type="Proteomes" id="UP000799438">
    <property type="component" value="Unassembled WGS sequence"/>
</dbReference>